<keyword evidence="3" id="KW-0479">Metal-binding</keyword>
<gene>
    <name evidence="7" type="ORF">SAMN05660206_11653</name>
</gene>
<name>A0A1I6VR47_9SPHI</name>
<dbReference type="PANTHER" id="PTHR30096">
    <property type="entry name" value="4,5-DOPA DIOXYGENASE EXTRADIOL-LIKE PROTEIN"/>
    <property type="match status" value="1"/>
</dbReference>
<dbReference type="SUPFAM" id="SSF53213">
    <property type="entry name" value="LigB-like"/>
    <property type="match status" value="1"/>
</dbReference>
<keyword evidence="7" id="KW-0223">Dioxygenase</keyword>
<dbReference type="CDD" id="cd07363">
    <property type="entry name" value="45_DOPA_Dioxygenase"/>
    <property type="match status" value="1"/>
</dbReference>
<evidence type="ECO:0000259" key="6">
    <source>
        <dbReference type="Pfam" id="PF02900"/>
    </source>
</evidence>
<dbReference type="EMBL" id="FOZZ01000016">
    <property type="protein sequence ID" value="SFT16178.1"/>
    <property type="molecule type" value="Genomic_DNA"/>
</dbReference>
<organism evidence="7 8">
    <name type="scientific">Sphingobacterium wenxiniae</name>
    <dbReference type="NCBI Taxonomy" id="683125"/>
    <lineage>
        <taxon>Bacteria</taxon>
        <taxon>Pseudomonadati</taxon>
        <taxon>Bacteroidota</taxon>
        <taxon>Sphingobacteriia</taxon>
        <taxon>Sphingobacteriales</taxon>
        <taxon>Sphingobacteriaceae</taxon>
        <taxon>Sphingobacterium</taxon>
    </lineage>
</organism>
<dbReference type="AlphaFoldDB" id="A0A1I6VR47"/>
<dbReference type="Gene3D" id="3.40.830.10">
    <property type="entry name" value="LigB-like"/>
    <property type="match status" value="1"/>
</dbReference>
<feature type="domain" description="Extradiol ring-cleavage dioxygenase class III enzyme subunit B" evidence="6">
    <location>
        <begin position="52"/>
        <end position="265"/>
    </location>
</feature>
<evidence type="ECO:0000313" key="8">
    <source>
        <dbReference type="Proteomes" id="UP000198785"/>
    </source>
</evidence>
<dbReference type="Pfam" id="PF02900">
    <property type="entry name" value="LigB"/>
    <property type="match status" value="1"/>
</dbReference>
<keyword evidence="5" id="KW-0560">Oxidoreductase</keyword>
<keyword evidence="8" id="KW-1185">Reference proteome</keyword>
<dbReference type="RefSeq" id="WP_212611705.1">
    <property type="nucleotide sequence ID" value="NZ_FOZZ01000016.1"/>
</dbReference>
<dbReference type="PIRSF" id="PIRSF006157">
    <property type="entry name" value="Doxgns_DODA"/>
    <property type="match status" value="1"/>
</dbReference>
<dbReference type="NCBIfam" id="NF007914">
    <property type="entry name" value="PRK10628.1"/>
    <property type="match status" value="1"/>
</dbReference>
<dbReference type="STRING" id="683125.SAMN05660206_11653"/>
<dbReference type="InterPro" id="IPR004183">
    <property type="entry name" value="Xdiol_dOase_suB"/>
</dbReference>
<proteinExistence type="inferred from homology"/>
<dbReference type="GO" id="GO:0008198">
    <property type="term" value="F:ferrous iron binding"/>
    <property type="evidence" value="ECO:0007669"/>
    <property type="project" value="InterPro"/>
</dbReference>
<dbReference type="Proteomes" id="UP000198785">
    <property type="component" value="Unassembled WGS sequence"/>
</dbReference>
<reference evidence="7 8" key="1">
    <citation type="submission" date="2016-10" db="EMBL/GenBank/DDBJ databases">
        <authorList>
            <person name="de Groot N.N."/>
        </authorList>
    </citation>
    <scope>NUCLEOTIDE SEQUENCE [LARGE SCALE GENOMIC DNA]</scope>
    <source>
        <strain evidence="7 8">DSM 22789</strain>
    </source>
</reference>
<evidence type="ECO:0000256" key="2">
    <source>
        <dbReference type="ARBA" id="ARBA00007581"/>
    </source>
</evidence>
<comment type="cofactor">
    <cofactor evidence="1">
        <name>Zn(2+)</name>
        <dbReference type="ChEBI" id="CHEBI:29105"/>
    </cofactor>
</comment>
<dbReference type="InterPro" id="IPR014436">
    <property type="entry name" value="Extradiol_dOase_DODA"/>
</dbReference>
<sequence length="287" mass="31631">MTVLPLGAAAVKLSALRKVTDGFEATEKMPVLFLGHGNPMNAIADNIFTRGFQEMAKTLPKPKAILCISAHWETRGTFVTAMPHPETIHDFGGFPQALFDVQYPAPGSPELAKEAAELITSTTVQLTDDWGLDHGCWTVAKFLYPEADVPIVEMSIDYTQGPAYHYALAQQLMALRRKGVLIIGSGNTVHNLRKVAWSKMNEVGFAYEWAESANEKIKKFITDGNHQDLIAYEKQGIEFQLAIPTPEHFIPLMYTLGLQEKGEVPTLFNDALIGGSLNMLSVKIDKA</sequence>
<evidence type="ECO:0000256" key="3">
    <source>
        <dbReference type="ARBA" id="ARBA00022723"/>
    </source>
</evidence>
<comment type="similarity">
    <text evidence="2">Belongs to the DODA-type extradiol aromatic ring-opening dioxygenase family.</text>
</comment>
<evidence type="ECO:0000313" key="7">
    <source>
        <dbReference type="EMBL" id="SFT16178.1"/>
    </source>
</evidence>
<dbReference type="GO" id="GO:0008270">
    <property type="term" value="F:zinc ion binding"/>
    <property type="evidence" value="ECO:0007669"/>
    <property type="project" value="InterPro"/>
</dbReference>
<dbReference type="PANTHER" id="PTHR30096:SF0">
    <property type="entry name" value="4,5-DOPA DIOXYGENASE EXTRADIOL-LIKE PROTEIN"/>
    <property type="match status" value="1"/>
</dbReference>
<accession>A0A1I6VR47</accession>
<dbReference type="GO" id="GO:0016702">
    <property type="term" value="F:oxidoreductase activity, acting on single donors with incorporation of molecular oxygen, incorporation of two atoms of oxygen"/>
    <property type="evidence" value="ECO:0007669"/>
    <property type="project" value="UniProtKB-ARBA"/>
</dbReference>
<evidence type="ECO:0000256" key="1">
    <source>
        <dbReference type="ARBA" id="ARBA00001947"/>
    </source>
</evidence>
<keyword evidence="4" id="KW-0862">Zinc</keyword>
<protein>
    <submittedName>
        <fullName evidence="7">Aromatic ring-opening dioxygenase, catalytic subunit, LigB family</fullName>
    </submittedName>
</protein>
<evidence type="ECO:0000256" key="5">
    <source>
        <dbReference type="ARBA" id="ARBA00023002"/>
    </source>
</evidence>
<evidence type="ECO:0000256" key="4">
    <source>
        <dbReference type="ARBA" id="ARBA00022833"/>
    </source>
</evidence>